<evidence type="ECO:0000313" key="2">
    <source>
        <dbReference type="Proteomes" id="UP000634136"/>
    </source>
</evidence>
<organism evidence="1 2">
    <name type="scientific">Senna tora</name>
    <dbReference type="NCBI Taxonomy" id="362788"/>
    <lineage>
        <taxon>Eukaryota</taxon>
        <taxon>Viridiplantae</taxon>
        <taxon>Streptophyta</taxon>
        <taxon>Embryophyta</taxon>
        <taxon>Tracheophyta</taxon>
        <taxon>Spermatophyta</taxon>
        <taxon>Magnoliopsida</taxon>
        <taxon>eudicotyledons</taxon>
        <taxon>Gunneridae</taxon>
        <taxon>Pentapetalae</taxon>
        <taxon>rosids</taxon>
        <taxon>fabids</taxon>
        <taxon>Fabales</taxon>
        <taxon>Fabaceae</taxon>
        <taxon>Caesalpinioideae</taxon>
        <taxon>Cassia clade</taxon>
        <taxon>Senna</taxon>
    </lineage>
</organism>
<sequence length="37" mass="4107">MRKKACTHLNLSNRSLRKKMIDEGGAEPNELVAAPLN</sequence>
<reference evidence="1" key="1">
    <citation type="submission" date="2020-09" db="EMBL/GenBank/DDBJ databases">
        <title>Genome-Enabled Discovery of Anthraquinone Biosynthesis in Senna tora.</title>
        <authorList>
            <person name="Kang S.-H."/>
            <person name="Pandey R.P."/>
            <person name="Lee C.-M."/>
            <person name="Sim J.-S."/>
            <person name="Jeong J.-T."/>
            <person name="Choi B.-S."/>
            <person name="Jung M."/>
            <person name="Ginzburg D."/>
            <person name="Zhao K."/>
            <person name="Won S.Y."/>
            <person name="Oh T.-J."/>
            <person name="Yu Y."/>
            <person name="Kim N.-H."/>
            <person name="Lee O.R."/>
            <person name="Lee T.-H."/>
            <person name="Bashyal P."/>
            <person name="Kim T.-S."/>
            <person name="Lee W.-H."/>
            <person name="Kawkins C."/>
            <person name="Kim C.-K."/>
            <person name="Kim J.S."/>
            <person name="Ahn B.O."/>
            <person name="Rhee S.Y."/>
            <person name="Sohng J.K."/>
        </authorList>
    </citation>
    <scope>NUCLEOTIDE SEQUENCE</scope>
    <source>
        <tissue evidence="1">Leaf</tissue>
    </source>
</reference>
<protein>
    <submittedName>
        <fullName evidence="1">Uncharacterized protein</fullName>
    </submittedName>
</protein>
<accession>A0A834WWV7</accession>
<name>A0A834WWV7_9FABA</name>
<dbReference type="Proteomes" id="UP000634136">
    <property type="component" value="Unassembled WGS sequence"/>
</dbReference>
<evidence type="ECO:0000313" key="1">
    <source>
        <dbReference type="EMBL" id="KAF7833842.1"/>
    </source>
</evidence>
<proteinExistence type="predicted"/>
<keyword evidence="2" id="KW-1185">Reference proteome</keyword>
<comment type="caution">
    <text evidence="1">The sequence shown here is derived from an EMBL/GenBank/DDBJ whole genome shotgun (WGS) entry which is preliminary data.</text>
</comment>
<gene>
    <name evidence="1" type="ORF">G2W53_016175</name>
</gene>
<dbReference type="EMBL" id="JAAIUW010000005">
    <property type="protein sequence ID" value="KAF7833842.1"/>
    <property type="molecule type" value="Genomic_DNA"/>
</dbReference>
<dbReference type="AlphaFoldDB" id="A0A834WWV7"/>